<name>A0ABV7X190_9HYPH</name>
<feature type="domain" description="Pilus formation protein N-terminal" evidence="4">
    <location>
        <begin position="55"/>
        <end position="123"/>
    </location>
</feature>
<reference evidence="6" key="1">
    <citation type="journal article" date="2019" name="Int. J. Syst. Evol. Microbiol.">
        <title>The Global Catalogue of Microorganisms (GCM) 10K type strain sequencing project: providing services to taxonomists for standard genome sequencing and annotation.</title>
        <authorList>
            <consortium name="The Broad Institute Genomics Platform"/>
            <consortium name="The Broad Institute Genome Sequencing Center for Infectious Disease"/>
            <person name="Wu L."/>
            <person name="Ma J."/>
        </authorList>
    </citation>
    <scope>NUCLEOTIDE SEQUENCE [LARGE SCALE GENOMIC DNA]</scope>
    <source>
        <strain evidence="6">KCTC 42281</strain>
    </source>
</reference>
<comment type="caution">
    <text evidence="5">The sequence shown here is derived from an EMBL/GenBank/DDBJ whole genome shotgun (WGS) entry which is preliminary data.</text>
</comment>
<gene>
    <name evidence="5" type="ORF">ACFOOL_09940</name>
</gene>
<proteinExistence type="inferred from homology"/>
<sequence length="474" mass="50072">MTMQNAKSPLVRLFPRCALAAGLAALMALAPASPVLAQQASAQVSIAASSYGAVRKLDIELNKSMIVDLPAGVSEVIVSQPHVAAAIMRTRTRAIVQGITGGDTNIFFLDDNGRTIQVLDMRVIEQPSQVGNALEDALARVIPGSRINVESVTLGDDTNRVVLTGTVLSAEDKDRAYAVAVQFAGDEKNVASILDISGAQQVMLQVTVSEVKRDIAKQFGINFGALLNVGTTNLLQFTNRVLTTAFPVDGLDVGFSDGNGNAVAAAIRALEGRGALRVLAQPTLTAISGQEAKFLAGGELPYYTWDKDEDTRTVIFKPYGVELSFLPTVKSSGTIGLKVDTSVSEPQSGGSISKRQASTTVEVPSGMTLAIGGLLQETTRQKIEQFPFLGDIPILGALFRSRDYQTEQTELVILVTPYLVSPSPANSLPVPTDYSAMASDAEGIFLGRLEKIYGVGATGEFRGGFSGSVGFVLD</sequence>
<dbReference type="InterPro" id="IPR032789">
    <property type="entry name" value="T2SS-T3SS_pil_N"/>
</dbReference>
<dbReference type="EMBL" id="JBHRYD010000007">
    <property type="protein sequence ID" value="MFC3705077.1"/>
    <property type="molecule type" value="Genomic_DNA"/>
</dbReference>
<dbReference type="RefSeq" id="WP_380096803.1">
    <property type="nucleotide sequence ID" value="NZ_JBHRYD010000007.1"/>
</dbReference>
<dbReference type="PRINTS" id="PR00811">
    <property type="entry name" value="BCTERIALGSPD"/>
</dbReference>
<protein>
    <submittedName>
        <fullName evidence="5">Type II and III secretion system protein family protein</fullName>
    </submittedName>
</protein>
<evidence type="ECO:0000256" key="2">
    <source>
        <dbReference type="SAM" id="SignalP"/>
    </source>
</evidence>
<dbReference type="Proteomes" id="UP001595613">
    <property type="component" value="Unassembled WGS sequence"/>
</dbReference>
<evidence type="ECO:0000256" key="1">
    <source>
        <dbReference type="RuleBase" id="RU004003"/>
    </source>
</evidence>
<dbReference type="Pfam" id="PF00263">
    <property type="entry name" value="Secretin"/>
    <property type="match status" value="1"/>
</dbReference>
<keyword evidence="6" id="KW-1185">Reference proteome</keyword>
<accession>A0ABV7X190</accession>
<dbReference type="Pfam" id="PF13629">
    <property type="entry name" value="T2SS-T3SS_pil_N"/>
    <property type="match status" value="1"/>
</dbReference>
<comment type="similarity">
    <text evidence="1">Belongs to the bacterial secretin family.</text>
</comment>
<evidence type="ECO:0000313" key="6">
    <source>
        <dbReference type="Proteomes" id="UP001595613"/>
    </source>
</evidence>
<evidence type="ECO:0000259" key="4">
    <source>
        <dbReference type="Pfam" id="PF13629"/>
    </source>
</evidence>
<evidence type="ECO:0000259" key="3">
    <source>
        <dbReference type="Pfam" id="PF00263"/>
    </source>
</evidence>
<dbReference type="InterPro" id="IPR001775">
    <property type="entry name" value="GspD/PilQ"/>
</dbReference>
<dbReference type="PANTHER" id="PTHR30332:SF17">
    <property type="entry name" value="TYPE IV PILIATION SYSTEM PROTEIN DR_0774-RELATED"/>
    <property type="match status" value="1"/>
</dbReference>
<dbReference type="PANTHER" id="PTHR30332">
    <property type="entry name" value="PROBABLE GENERAL SECRETION PATHWAY PROTEIN D"/>
    <property type="match status" value="1"/>
</dbReference>
<feature type="signal peptide" evidence="2">
    <location>
        <begin position="1"/>
        <end position="37"/>
    </location>
</feature>
<organism evidence="5 6">
    <name type="scientific">Devosia honganensis</name>
    <dbReference type="NCBI Taxonomy" id="1610527"/>
    <lineage>
        <taxon>Bacteria</taxon>
        <taxon>Pseudomonadati</taxon>
        <taxon>Pseudomonadota</taxon>
        <taxon>Alphaproteobacteria</taxon>
        <taxon>Hyphomicrobiales</taxon>
        <taxon>Devosiaceae</taxon>
        <taxon>Devosia</taxon>
    </lineage>
</organism>
<dbReference type="InterPro" id="IPR004846">
    <property type="entry name" value="T2SS/T3SS_dom"/>
</dbReference>
<dbReference type="InterPro" id="IPR050810">
    <property type="entry name" value="Bact_Secretion_Sys_Channel"/>
</dbReference>
<feature type="chain" id="PRO_5047381353" evidence="2">
    <location>
        <begin position="38"/>
        <end position="474"/>
    </location>
</feature>
<keyword evidence="2" id="KW-0732">Signal</keyword>
<feature type="domain" description="Type II/III secretion system secretin-like" evidence="3">
    <location>
        <begin position="269"/>
        <end position="420"/>
    </location>
</feature>
<evidence type="ECO:0000313" key="5">
    <source>
        <dbReference type="EMBL" id="MFC3705077.1"/>
    </source>
</evidence>